<dbReference type="Proteomes" id="UP000282759">
    <property type="component" value="Unassembled WGS sequence"/>
</dbReference>
<protein>
    <recommendedName>
        <fullName evidence="4">Fibronectin type-III domain-containing protein</fullName>
    </recommendedName>
</protein>
<organism evidence="2 3">
    <name type="scientific">Mucilaginibacter limnophilus</name>
    <dbReference type="NCBI Taxonomy" id="1932778"/>
    <lineage>
        <taxon>Bacteria</taxon>
        <taxon>Pseudomonadati</taxon>
        <taxon>Bacteroidota</taxon>
        <taxon>Sphingobacteriia</taxon>
        <taxon>Sphingobacteriales</taxon>
        <taxon>Sphingobacteriaceae</taxon>
        <taxon>Mucilaginibacter</taxon>
    </lineage>
</organism>
<keyword evidence="3" id="KW-1185">Reference proteome</keyword>
<sequence>MGDQYSNGVIKESEPEEINVPPSTPIVNSATVNGANITVDFTPLAGAPGCAIGYLDIANPNASVVFSGGDCTSPRVITVPALGKTYRVFVRSFINASPIDSNPIDVIVP</sequence>
<feature type="region of interest" description="Disordered" evidence="1">
    <location>
        <begin position="1"/>
        <end position="23"/>
    </location>
</feature>
<name>A0A437MQ57_9SPHI</name>
<dbReference type="RefSeq" id="WP_127706400.1">
    <property type="nucleotide sequence ID" value="NZ_SACK01000007.1"/>
</dbReference>
<proteinExistence type="predicted"/>
<comment type="caution">
    <text evidence="2">The sequence shown here is derived from an EMBL/GenBank/DDBJ whole genome shotgun (WGS) entry which is preliminary data.</text>
</comment>
<accession>A0A437MQ57</accession>
<reference evidence="2 3" key="1">
    <citation type="submission" date="2019-01" db="EMBL/GenBank/DDBJ databases">
        <authorList>
            <person name="Chen W.-M."/>
        </authorList>
    </citation>
    <scope>NUCLEOTIDE SEQUENCE [LARGE SCALE GENOMIC DNA]</scope>
    <source>
        <strain evidence="2 3">YBJ-36</strain>
    </source>
</reference>
<evidence type="ECO:0000256" key="1">
    <source>
        <dbReference type="SAM" id="MobiDB-lite"/>
    </source>
</evidence>
<dbReference type="EMBL" id="SACK01000007">
    <property type="protein sequence ID" value="RVT99767.1"/>
    <property type="molecule type" value="Genomic_DNA"/>
</dbReference>
<dbReference type="AlphaFoldDB" id="A0A437MQ57"/>
<evidence type="ECO:0000313" key="2">
    <source>
        <dbReference type="EMBL" id="RVT99767.1"/>
    </source>
</evidence>
<evidence type="ECO:0000313" key="3">
    <source>
        <dbReference type="Proteomes" id="UP000282759"/>
    </source>
</evidence>
<gene>
    <name evidence="2" type="ORF">EOD41_15085</name>
</gene>
<evidence type="ECO:0008006" key="4">
    <source>
        <dbReference type="Google" id="ProtNLM"/>
    </source>
</evidence>